<dbReference type="PANTHER" id="PTHR10887:SF517">
    <property type="entry name" value="RNA HELICASE NONSENSE MRNA REDUCING FACTOR"/>
    <property type="match status" value="1"/>
</dbReference>
<dbReference type="InterPro" id="IPR027417">
    <property type="entry name" value="P-loop_NTPase"/>
</dbReference>
<evidence type="ECO:0000313" key="4">
    <source>
        <dbReference type="EMBL" id="KAF8901061.1"/>
    </source>
</evidence>
<evidence type="ECO:0000259" key="3">
    <source>
        <dbReference type="Pfam" id="PF13087"/>
    </source>
</evidence>
<name>A0A9P5TN91_GYMJU</name>
<protein>
    <submittedName>
        <fullName evidence="4">AAA domain-containing protein</fullName>
    </submittedName>
</protein>
<dbReference type="Pfam" id="PF13087">
    <property type="entry name" value="AAA_12"/>
    <property type="match status" value="1"/>
</dbReference>
<dbReference type="GO" id="GO:0005737">
    <property type="term" value="C:cytoplasm"/>
    <property type="evidence" value="ECO:0007669"/>
    <property type="project" value="TreeGrafter"/>
</dbReference>
<keyword evidence="5" id="KW-1185">Reference proteome</keyword>
<feature type="domain" description="DNA2/NAM7 helicase-like C-terminal" evidence="3">
    <location>
        <begin position="569"/>
        <end position="681"/>
    </location>
</feature>
<dbReference type="InterPro" id="IPR045055">
    <property type="entry name" value="DNA2/NAM7-like"/>
</dbReference>
<sequence length="697" mass="78378">MTATILPQLMCRKVPHSDMTGAAEHHLVSRRLRPTMDMEEHEDIGRESNPMRWATTSMTLWFLPLKFILKSAHSSPRSMNNSHHGVRFMKLLALEEAEDEAAHKHRLTTWSLDRLRLEGYTLTDLSAYWLEENQFGRPVASFALGPGSNLPPHKFENGSQVMLSRLDPLREQPVIGSVVRHTESNMHICFPTMFRLNEGVWRLDLGRPNLMYERMSQAISYLKTNIEDVEALETESSWQYVLQGTHLRDVILRSFIPPSDSIAPPSEDTEPDEKSSGANFEHAGMFKDDQRIQSWARRYSRPNPVVVEGDPPLDGLNQSQIRAMAAMVSERVSLIQGPPGTGKTKTIIETIKLLKVHFEVPQPLLVCTYTNVAVDNLVEGFANVGVKPLRIGYNGNVRQSCLPHSLDYKLEQHPLHPSLTSLMKDEADVDSHIRNLTIETKELDKKIEESKRPRKATLERARNMKEALLKLCIRHKAMKRKVYAMSQQMLRDVIADADVICTTCITAACNALSVIDSPVVFVDEASMSTEPASLVPIMKGSRHLALIGDHKQLPPVIVSQKAKEEGFGISLFERLTEEGHVPSVMLDIQYRMHPDISHFPAMEFYDLALLDGTVDSGGNALPGLEPPSSMHLRHDSVKNRRPSVIFLDHTGNESFKGKSRINIHEGHIVASVVEDLLLNNPHLKAETLDHSPIRSSS</sequence>
<comment type="caution">
    <text evidence="4">The sequence shown here is derived from an EMBL/GenBank/DDBJ whole genome shotgun (WGS) entry which is preliminary data.</text>
</comment>
<dbReference type="OrthoDB" id="6513042at2759"/>
<dbReference type="GO" id="GO:0000184">
    <property type="term" value="P:nuclear-transcribed mRNA catabolic process, nonsense-mediated decay"/>
    <property type="evidence" value="ECO:0007669"/>
    <property type="project" value="TreeGrafter"/>
</dbReference>
<dbReference type="SUPFAM" id="SSF52540">
    <property type="entry name" value="P-loop containing nucleoside triphosphate hydrolases"/>
    <property type="match status" value="1"/>
</dbReference>
<accession>A0A9P5TN91</accession>
<evidence type="ECO:0000256" key="1">
    <source>
        <dbReference type="SAM" id="MobiDB-lite"/>
    </source>
</evidence>
<dbReference type="Proteomes" id="UP000724874">
    <property type="component" value="Unassembled WGS sequence"/>
</dbReference>
<proteinExistence type="predicted"/>
<dbReference type="PANTHER" id="PTHR10887">
    <property type="entry name" value="DNA2/NAM7 HELICASE FAMILY"/>
    <property type="match status" value="1"/>
</dbReference>
<dbReference type="InterPro" id="IPR041679">
    <property type="entry name" value="DNA2/NAM7-like_C"/>
</dbReference>
<evidence type="ECO:0000259" key="2">
    <source>
        <dbReference type="Pfam" id="PF13086"/>
    </source>
</evidence>
<organism evidence="4 5">
    <name type="scientific">Gymnopilus junonius</name>
    <name type="common">Spectacular rustgill mushroom</name>
    <name type="synonym">Gymnopilus spectabilis subsp. junonius</name>
    <dbReference type="NCBI Taxonomy" id="109634"/>
    <lineage>
        <taxon>Eukaryota</taxon>
        <taxon>Fungi</taxon>
        <taxon>Dikarya</taxon>
        <taxon>Basidiomycota</taxon>
        <taxon>Agaricomycotina</taxon>
        <taxon>Agaricomycetes</taxon>
        <taxon>Agaricomycetidae</taxon>
        <taxon>Agaricales</taxon>
        <taxon>Agaricineae</taxon>
        <taxon>Hymenogastraceae</taxon>
        <taxon>Gymnopilus</taxon>
    </lineage>
</organism>
<reference evidence="4" key="1">
    <citation type="submission" date="2020-11" db="EMBL/GenBank/DDBJ databases">
        <authorList>
            <consortium name="DOE Joint Genome Institute"/>
            <person name="Ahrendt S."/>
            <person name="Riley R."/>
            <person name="Andreopoulos W."/>
            <person name="LaButti K."/>
            <person name="Pangilinan J."/>
            <person name="Ruiz-duenas F.J."/>
            <person name="Barrasa J.M."/>
            <person name="Sanchez-Garcia M."/>
            <person name="Camarero S."/>
            <person name="Miyauchi S."/>
            <person name="Serrano A."/>
            <person name="Linde D."/>
            <person name="Babiker R."/>
            <person name="Drula E."/>
            <person name="Ayuso-Fernandez I."/>
            <person name="Pacheco R."/>
            <person name="Padilla G."/>
            <person name="Ferreira P."/>
            <person name="Barriuso J."/>
            <person name="Kellner H."/>
            <person name="Castanera R."/>
            <person name="Alfaro M."/>
            <person name="Ramirez L."/>
            <person name="Pisabarro A.G."/>
            <person name="Kuo A."/>
            <person name="Tritt A."/>
            <person name="Lipzen A."/>
            <person name="He G."/>
            <person name="Yan M."/>
            <person name="Ng V."/>
            <person name="Cullen D."/>
            <person name="Martin F."/>
            <person name="Rosso M.-N."/>
            <person name="Henrissat B."/>
            <person name="Hibbett D."/>
            <person name="Martinez A.T."/>
            <person name="Grigoriev I.V."/>
        </authorList>
    </citation>
    <scope>NUCLEOTIDE SEQUENCE</scope>
    <source>
        <strain evidence="4">AH 44721</strain>
    </source>
</reference>
<feature type="domain" description="DNA2/NAM7 helicase helicase" evidence="2">
    <location>
        <begin position="316"/>
        <end position="560"/>
    </location>
</feature>
<dbReference type="Gene3D" id="3.40.50.300">
    <property type="entry name" value="P-loop containing nucleotide triphosphate hydrolases"/>
    <property type="match status" value="2"/>
</dbReference>
<evidence type="ECO:0000313" key="5">
    <source>
        <dbReference type="Proteomes" id="UP000724874"/>
    </source>
</evidence>
<dbReference type="Pfam" id="PF13086">
    <property type="entry name" value="AAA_11"/>
    <property type="match status" value="1"/>
</dbReference>
<feature type="region of interest" description="Disordered" evidence="1">
    <location>
        <begin position="258"/>
        <end position="283"/>
    </location>
</feature>
<dbReference type="GO" id="GO:0003724">
    <property type="term" value="F:RNA helicase activity"/>
    <property type="evidence" value="ECO:0007669"/>
    <property type="project" value="TreeGrafter"/>
</dbReference>
<dbReference type="EMBL" id="JADNYJ010000044">
    <property type="protein sequence ID" value="KAF8901061.1"/>
    <property type="molecule type" value="Genomic_DNA"/>
</dbReference>
<dbReference type="InterPro" id="IPR041677">
    <property type="entry name" value="DNA2/NAM7_AAA_11"/>
</dbReference>
<gene>
    <name evidence="4" type="ORF">CPB84DRAFT_1917007</name>
</gene>
<dbReference type="AlphaFoldDB" id="A0A9P5TN91"/>